<dbReference type="AlphaFoldDB" id="A0A177TJU6"/>
<evidence type="ECO:0000313" key="2">
    <source>
        <dbReference type="Proteomes" id="UP000077521"/>
    </source>
</evidence>
<reference evidence="1" key="1">
    <citation type="submission" date="2016-04" db="EMBL/GenBank/DDBJ databases">
        <authorList>
            <person name="Nguyen H.D."/>
            <person name="Samba Siva P."/>
            <person name="Cullis J."/>
            <person name="Levesque C.A."/>
            <person name="Hambleton S."/>
        </authorList>
    </citation>
    <scope>NUCLEOTIDE SEQUENCE</scope>
    <source>
        <strain evidence="1">DAOMC 236416</strain>
    </source>
</reference>
<protein>
    <submittedName>
        <fullName evidence="1">Uncharacterized protein</fullName>
    </submittedName>
</protein>
<gene>
    <name evidence="1" type="ORF">A4X13_0g6098</name>
</gene>
<dbReference type="EMBL" id="LWDF02000540">
    <property type="protein sequence ID" value="KAE8245078.1"/>
    <property type="molecule type" value="Genomic_DNA"/>
</dbReference>
<keyword evidence="2" id="KW-1185">Reference proteome</keyword>
<evidence type="ECO:0000313" key="1">
    <source>
        <dbReference type="EMBL" id="KAE8245078.1"/>
    </source>
</evidence>
<accession>A0A177TJU6</accession>
<name>A0A177TJU6_9BASI</name>
<dbReference type="Proteomes" id="UP000077521">
    <property type="component" value="Unassembled WGS sequence"/>
</dbReference>
<sequence>MKSSIISLLMIASVSAARISIEGGSLPYFARDARDLHQLLNARGGAVSDRRMRRTLPEHAVVGVSSRGPILLIRGPVPQSFGSAAVARGETGNEGKKPHSTKGKLIKAAIITPLVVGSAYLGWRVGEKMAGAEARQ</sequence>
<comment type="caution">
    <text evidence="1">The sequence shown here is derived from an EMBL/GenBank/DDBJ whole genome shotgun (WGS) entry which is preliminary data.</text>
</comment>
<organism evidence="1 2">
    <name type="scientific">Tilletia indica</name>
    <dbReference type="NCBI Taxonomy" id="43049"/>
    <lineage>
        <taxon>Eukaryota</taxon>
        <taxon>Fungi</taxon>
        <taxon>Dikarya</taxon>
        <taxon>Basidiomycota</taxon>
        <taxon>Ustilaginomycotina</taxon>
        <taxon>Exobasidiomycetes</taxon>
        <taxon>Tilletiales</taxon>
        <taxon>Tilletiaceae</taxon>
        <taxon>Tilletia</taxon>
    </lineage>
</organism>
<proteinExistence type="predicted"/>
<reference evidence="1" key="2">
    <citation type="journal article" date="2019" name="IMA Fungus">
        <title>Genome sequencing and comparison of five Tilletia species to identify candidate genes for the detection of regulated species infecting wheat.</title>
        <authorList>
            <person name="Nguyen H.D.T."/>
            <person name="Sultana T."/>
            <person name="Kesanakurti P."/>
            <person name="Hambleton S."/>
        </authorList>
    </citation>
    <scope>NUCLEOTIDE SEQUENCE</scope>
    <source>
        <strain evidence="1">DAOMC 236416</strain>
    </source>
</reference>